<comment type="caution">
    <text evidence="3">The sequence shown here is derived from an EMBL/GenBank/DDBJ whole genome shotgun (WGS) entry which is preliminary data.</text>
</comment>
<dbReference type="InterPro" id="IPR007760">
    <property type="entry name" value="Mn_catalase"/>
</dbReference>
<comment type="cofactor">
    <cofactor evidence="2">
        <name>Ca(2+)</name>
        <dbReference type="ChEBI" id="CHEBI:29108"/>
    </cofactor>
    <text evidence="2">Binds 1 Ca(2+) ion per subunit.</text>
</comment>
<keyword evidence="2" id="KW-0479">Metal-binding</keyword>
<dbReference type="RefSeq" id="WP_268446337.1">
    <property type="nucleotide sequence ID" value="NZ_JALAQA010000005.1"/>
</dbReference>
<sequence length="73" mass="8148">MFKRNNRLRIDLPTPEHPDPNALDTVQELLGGKFGCPLSIITCSNPGNFRCKKKLKPFYDDLVSSITAEGLCL</sequence>
<evidence type="ECO:0000256" key="2">
    <source>
        <dbReference type="PIRSR" id="PIRSR607760-2"/>
    </source>
</evidence>
<dbReference type="Gene3D" id="1.20.1260.10">
    <property type="match status" value="1"/>
</dbReference>
<keyword evidence="2" id="KW-0106">Calcium</keyword>
<dbReference type="Proteomes" id="UP001075387">
    <property type="component" value="Unassembled WGS sequence"/>
</dbReference>
<comment type="similarity">
    <text evidence="1">Belongs to the manganese catalase family.</text>
</comment>
<gene>
    <name evidence="3" type="ORF">MOD07_11060</name>
</gene>
<dbReference type="InterPro" id="IPR012347">
    <property type="entry name" value="Ferritin-like"/>
</dbReference>
<reference evidence="3" key="1">
    <citation type="submission" date="2022-02" db="EMBL/GenBank/DDBJ databases">
        <title>Crop Bioprotection Bacillus Genome Sequencing.</title>
        <authorList>
            <person name="Dunlap C."/>
        </authorList>
    </citation>
    <scope>NUCLEOTIDE SEQUENCE</scope>
    <source>
        <strain evidence="3">CK3O2B-54A</strain>
    </source>
</reference>
<dbReference type="GO" id="GO:0046872">
    <property type="term" value="F:metal ion binding"/>
    <property type="evidence" value="ECO:0007669"/>
    <property type="project" value="UniProtKB-KW"/>
</dbReference>
<name>A0AAP3CRV7_BACMO</name>
<evidence type="ECO:0000313" key="3">
    <source>
        <dbReference type="EMBL" id="MCY8510091.1"/>
    </source>
</evidence>
<dbReference type="Pfam" id="PF05067">
    <property type="entry name" value="Mn_catalase"/>
    <property type="match status" value="1"/>
</dbReference>
<dbReference type="InterPro" id="IPR009078">
    <property type="entry name" value="Ferritin-like_SF"/>
</dbReference>
<dbReference type="SUPFAM" id="SSF47240">
    <property type="entry name" value="Ferritin-like"/>
    <property type="match status" value="1"/>
</dbReference>
<evidence type="ECO:0000313" key="4">
    <source>
        <dbReference type="Proteomes" id="UP001075387"/>
    </source>
</evidence>
<accession>A0AAP3CRV7</accession>
<proteinExistence type="inferred from homology"/>
<organism evidence="3 4">
    <name type="scientific">Bacillus mojavensis</name>
    <dbReference type="NCBI Taxonomy" id="72360"/>
    <lineage>
        <taxon>Bacteria</taxon>
        <taxon>Bacillati</taxon>
        <taxon>Bacillota</taxon>
        <taxon>Bacilli</taxon>
        <taxon>Bacillales</taxon>
        <taxon>Bacillaceae</taxon>
        <taxon>Bacillus</taxon>
    </lineage>
</organism>
<dbReference type="EMBL" id="JALAQA010000005">
    <property type="protein sequence ID" value="MCY8510091.1"/>
    <property type="molecule type" value="Genomic_DNA"/>
</dbReference>
<feature type="binding site" evidence="2">
    <location>
        <position position="61"/>
    </location>
    <ligand>
        <name>Ca(2+)</name>
        <dbReference type="ChEBI" id="CHEBI:29108"/>
    </ligand>
</feature>
<evidence type="ECO:0000256" key="1">
    <source>
        <dbReference type="ARBA" id="ARBA00007644"/>
    </source>
</evidence>
<dbReference type="AlphaFoldDB" id="A0AAP3CRV7"/>
<protein>
    <submittedName>
        <fullName evidence="3">Manganese catalase family protein</fullName>
    </submittedName>
</protein>